<keyword evidence="1" id="KW-1133">Transmembrane helix</keyword>
<feature type="transmembrane region" description="Helical" evidence="1">
    <location>
        <begin position="6"/>
        <end position="24"/>
    </location>
</feature>
<keyword evidence="3" id="KW-1185">Reference proteome</keyword>
<organism evidence="2 3">
    <name type="scientific">Thermaerobacillus caldiproteolyticus</name>
    <dbReference type="NCBI Taxonomy" id="247480"/>
    <lineage>
        <taxon>Bacteria</taxon>
        <taxon>Bacillati</taxon>
        <taxon>Bacillota</taxon>
        <taxon>Bacilli</taxon>
        <taxon>Bacillales</taxon>
        <taxon>Anoxybacillaceae</taxon>
        <taxon>Thermaerobacillus</taxon>
    </lineage>
</organism>
<comment type="caution">
    <text evidence="2">The sequence shown here is derived from an EMBL/GenBank/DDBJ whole genome shotgun (WGS) entry which is preliminary data.</text>
</comment>
<gene>
    <name evidence="2" type="ORF">HNR31_003311</name>
</gene>
<evidence type="ECO:0000313" key="3">
    <source>
        <dbReference type="Proteomes" id="UP000523087"/>
    </source>
</evidence>
<dbReference type="Proteomes" id="UP000523087">
    <property type="component" value="Unassembled WGS sequence"/>
</dbReference>
<protein>
    <submittedName>
        <fullName evidence="2">Uncharacterized protein</fullName>
    </submittedName>
</protein>
<keyword evidence="1" id="KW-0812">Transmembrane</keyword>
<feature type="transmembrane region" description="Helical" evidence="1">
    <location>
        <begin position="61"/>
        <end position="83"/>
    </location>
</feature>
<dbReference type="AlphaFoldDB" id="A0A7V9Z9J6"/>
<proteinExistence type="predicted"/>
<name>A0A7V9Z9J6_9BACL</name>
<dbReference type="EMBL" id="JACDUT010000013">
    <property type="protein sequence ID" value="MBA2876493.1"/>
    <property type="molecule type" value="Genomic_DNA"/>
</dbReference>
<sequence length="87" mass="9763">MSSNDLGVIIFLGIMGLTSLFLALKYNKSFHSKFVEQNFGSGDQTGGLFLLNALRLLLPYWVYRIILTLIGICLLFGDFILVMKLKS</sequence>
<evidence type="ECO:0000313" key="2">
    <source>
        <dbReference type="EMBL" id="MBA2876493.1"/>
    </source>
</evidence>
<keyword evidence="1" id="KW-0472">Membrane</keyword>
<evidence type="ECO:0000256" key="1">
    <source>
        <dbReference type="SAM" id="Phobius"/>
    </source>
</evidence>
<reference evidence="2 3" key="1">
    <citation type="submission" date="2020-07" db="EMBL/GenBank/DDBJ databases">
        <title>Genomic Encyclopedia of Type Strains, Phase IV (KMG-IV): sequencing the most valuable type-strain genomes for metagenomic binning, comparative biology and taxonomic classification.</title>
        <authorList>
            <person name="Goeker M."/>
        </authorList>
    </citation>
    <scope>NUCLEOTIDE SEQUENCE [LARGE SCALE GENOMIC DNA]</scope>
    <source>
        <strain evidence="2 3">DSM 15730</strain>
    </source>
</reference>
<dbReference type="RefSeq" id="WP_181557185.1">
    <property type="nucleotide sequence ID" value="NZ_CP064060.1"/>
</dbReference>
<accession>A0A7V9Z9J6</accession>